<organism evidence="2 3">
    <name type="scientific">Nonomuraea corallina</name>
    <dbReference type="NCBI Taxonomy" id="2989783"/>
    <lineage>
        <taxon>Bacteria</taxon>
        <taxon>Bacillati</taxon>
        <taxon>Actinomycetota</taxon>
        <taxon>Actinomycetes</taxon>
        <taxon>Streptosporangiales</taxon>
        <taxon>Streptosporangiaceae</taxon>
        <taxon>Nonomuraea</taxon>
    </lineage>
</organism>
<proteinExistence type="predicted"/>
<evidence type="ECO:0000313" key="3">
    <source>
        <dbReference type="Proteomes" id="UP001144036"/>
    </source>
</evidence>
<evidence type="ECO:0000313" key="2">
    <source>
        <dbReference type="EMBL" id="MDA0633753.1"/>
    </source>
</evidence>
<accession>A0ABT4S9L4</accession>
<evidence type="ECO:0000256" key="1">
    <source>
        <dbReference type="SAM" id="MobiDB-lite"/>
    </source>
</evidence>
<evidence type="ECO:0008006" key="4">
    <source>
        <dbReference type="Google" id="ProtNLM"/>
    </source>
</evidence>
<dbReference type="Proteomes" id="UP001144036">
    <property type="component" value="Unassembled WGS sequence"/>
</dbReference>
<gene>
    <name evidence="2" type="ORF">OUY22_10015</name>
</gene>
<feature type="region of interest" description="Disordered" evidence="1">
    <location>
        <begin position="320"/>
        <end position="344"/>
    </location>
</feature>
<dbReference type="Gene3D" id="3.30.429.10">
    <property type="entry name" value="Macrophage Migration Inhibitory Factor"/>
    <property type="match status" value="1"/>
</dbReference>
<dbReference type="InterPro" id="IPR014347">
    <property type="entry name" value="Tautomerase/MIF_sf"/>
</dbReference>
<keyword evidence="3" id="KW-1185">Reference proteome</keyword>
<name>A0ABT4S9L4_9ACTN</name>
<dbReference type="EMBL" id="JAPNNL010000027">
    <property type="protein sequence ID" value="MDA0633753.1"/>
    <property type="molecule type" value="Genomic_DNA"/>
</dbReference>
<sequence>MPRFTVDVPQGAPPDATQKMPKEITEALDEAYQIPDTRGWLREHPVENVSQDGRVGTEPVRPVFSLEAPELFRLDAKRKVVQKIESAIAGAYKGIANTDEVLVLINEYPLHNVGMASQPAIGQAGNRGCRNPGQRLVRQALPVARGVHTPKGHGSAGDSGSPAPPRTTCAAPASTMSVTGTAVLPVRDKTVDFPAGLPGLSMWIHACYLAPDGCAPVRASRRAVARRDLLWLRRTAVRTPQAGLQVCPRGGRVGSGYPGPVAGEHRLVLTRHAEADPAAASHRGRGLLVGGVRGHRHPATSLISEPVLCRSCVDQYRNETGPREAGAGPLKTSRRPAPFGYSRM</sequence>
<dbReference type="SUPFAM" id="SSF55331">
    <property type="entry name" value="Tautomerase/MIF"/>
    <property type="match status" value="1"/>
</dbReference>
<protein>
    <recommendedName>
        <fullName evidence="4">4-oxalocrotonate tautomerase domain-containing protein</fullName>
    </recommendedName>
</protein>
<feature type="region of interest" description="Disordered" evidence="1">
    <location>
        <begin position="146"/>
        <end position="172"/>
    </location>
</feature>
<reference evidence="2" key="1">
    <citation type="submission" date="2022-11" db="EMBL/GenBank/DDBJ databases">
        <title>Nonomuraea corallina sp. nov., a new species of the genus Nonomuraea isolated from sea side sediment in Thai sea.</title>
        <authorList>
            <person name="Ngamcharungchit C."/>
            <person name="Matsumoto A."/>
            <person name="Suriyachadkun C."/>
            <person name="Panbangred W."/>
            <person name="Inahashi Y."/>
            <person name="Intra B."/>
        </authorList>
    </citation>
    <scope>NUCLEOTIDE SEQUENCE</scope>
    <source>
        <strain evidence="2">MCN248</strain>
    </source>
</reference>
<dbReference type="RefSeq" id="WP_270154555.1">
    <property type="nucleotide sequence ID" value="NZ_JAPNNL010000027.1"/>
</dbReference>
<comment type="caution">
    <text evidence="2">The sequence shown here is derived from an EMBL/GenBank/DDBJ whole genome shotgun (WGS) entry which is preliminary data.</text>
</comment>